<keyword evidence="17" id="KW-1185">Reference proteome</keyword>
<protein>
    <recommendedName>
        <fullName evidence="3">Beta sliding clamp</fullName>
    </recommendedName>
    <alternativeName>
        <fullName evidence="12">Beta-clamp processivity factor</fullName>
    </alternativeName>
    <alternativeName>
        <fullName evidence="10">DNA polymerase III beta sliding clamp subunit</fullName>
    </alternativeName>
    <alternativeName>
        <fullName evidence="11">DNA polymerase III subunit beta</fullName>
    </alternativeName>
</protein>
<evidence type="ECO:0000256" key="7">
    <source>
        <dbReference type="ARBA" id="ARBA00022705"/>
    </source>
</evidence>
<dbReference type="GO" id="GO:0006271">
    <property type="term" value="P:DNA strand elongation involved in DNA replication"/>
    <property type="evidence" value="ECO:0007669"/>
    <property type="project" value="TreeGrafter"/>
</dbReference>
<dbReference type="InterPro" id="IPR022637">
    <property type="entry name" value="DNA_polIII_beta_cen"/>
</dbReference>
<dbReference type="InterPro" id="IPR022634">
    <property type="entry name" value="DNA_polIII_beta_N"/>
</dbReference>
<keyword evidence="9" id="KW-0238">DNA-binding</keyword>
<comment type="similarity">
    <text evidence="2">Belongs to the beta sliding clamp family.</text>
</comment>
<evidence type="ECO:0000259" key="13">
    <source>
        <dbReference type="Pfam" id="PF00712"/>
    </source>
</evidence>
<accession>A0A024QHH1</accession>
<evidence type="ECO:0000256" key="11">
    <source>
        <dbReference type="ARBA" id="ARBA00033275"/>
    </source>
</evidence>
<dbReference type="OrthoDB" id="8421503at2"/>
<dbReference type="Gene3D" id="3.10.150.10">
    <property type="entry name" value="DNA Polymerase III, subunit A, domain 2"/>
    <property type="match status" value="1"/>
</dbReference>
<keyword evidence="4" id="KW-0963">Cytoplasm</keyword>
<comment type="subcellular location">
    <subcellularLocation>
        <location evidence="1">Cytoplasm</location>
    </subcellularLocation>
</comment>
<dbReference type="InterPro" id="IPR001001">
    <property type="entry name" value="DNA_polIII_beta"/>
</dbReference>
<dbReference type="AlphaFoldDB" id="A0A024QHH1"/>
<evidence type="ECO:0000256" key="6">
    <source>
        <dbReference type="ARBA" id="ARBA00022695"/>
    </source>
</evidence>
<dbReference type="GO" id="GO:0005737">
    <property type="term" value="C:cytoplasm"/>
    <property type="evidence" value="ECO:0007669"/>
    <property type="project" value="UniProtKB-SubCell"/>
</dbReference>
<keyword evidence="7" id="KW-0235">DNA replication</keyword>
<gene>
    <name evidence="16" type="primary">dnaN_2</name>
    <name evidence="16" type="ORF">BN990_04318</name>
</gene>
<feature type="domain" description="DNA polymerase III beta sliding clamp central" evidence="14">
    <location>
        <begin position="157"/>
        <end position="271"/>
    </location>
</feature>
<keyword evidence="8" id="KW-0239">DNA-directed DNA polymerase</keyword>
<evidence type="ECO:0000256" key="2">
    <source>
        <dbReference type="ARBA" id="ARBA00010752"/>
    </source>
</evidence>
<dbReference type="InterPro" id="IPR046938">
    <property type="entry name" value="DNA_clamp_sf"/>
</dbReference>
<reference evidence="17" key="2">
    <citation type="submission" date="2014-05" db="EMBL/GenBank/DDBJ databases">
        <title>Draft genome sequence of Virgibacillus massiliensis Vm-5.</title>
        <authorList>
            <person name="Khelaifia S."/>
            <person name="Croce O."/>
            <person name="Lagier J.C."/>
            <person name="Raoult D."/>
        </authorList>
    </citation>
    <scope>NUCLEOTIDE SEQUENCE [LARGE SCALE GENOMIC DNA]</scope>
    <source>
        <strain evidence="17">Vm-5</strain>
    </source>
</reference>
<dbReference type="Proteomes" id="UP000028875">
    <property type="component" value="Unassembled WGS sequence"/>
</dbReference>
<dbReference type="eggNOG" id="COG0592">
    <property type="taxonomic scope" value="Bacteria"/>
</dbReference>
<proteinExistence type="inferred from homology"/>
<evidence type="ECO:0000256" key="3">
    <source>
        <dbReference type="ARBA" id="ARBA00021035"/>
    </source>
</evidence>
<evidence type="ECO:0000256" key="1">
    <source>
        <dbReference type="ARBA" id="ARBA00004496"/>
    </source>
</evidence>
<dbReference type="Gene3D" id="3.70.10.10">
    <property type="match status" value="1"/>
</dbReference>
<dbReference type="GO" id="GO:0009360">
    <property type="term" value="C:DNA polymerase III complex"/>
    <property type="evidence" value="ECO:0007669"/>
    <property type="project" value="InterPro"/>
</dbReference>
<evidence type="ECO:0000256" key="4">
    <source>
        <dbReference type="ARBA" id="ARBA00022490"/>
    </source>
</evidence>
<evidence type="ECO:0000256" key="10">
    <source>
        <dbReference type="ARBA" id="ARBA00030988"/>
    </source>
</evidence>
<feature type="domain" description="DNA polymerase III beta sliding clamp C-terminal" evidence="15">
    <location>
        <begin position="274"/>
        <end position="393"/>
    </location>
</feature>
<dbReference type="PANTHER" id="PTHR30478:SF0">
    <property type="entry name" value="BETA SLIDING CLAMP"/>
    <property type="match status" value="1"/>
</dbReference>
<dbReference type="Pfam" id="PF00712">
    <property type="entry name" value="DNA_pol3_beta"/>
    <property type="match status" value="1"/>
</dbReference>
<sequence length="423" mass="47468">MTTAVEEIVELNNEVEESLQTHVEVQIKKDVMQNIIKRVERSKEKKGVVPIKQGIYLHFGEDQITARALNNDYSTQVIVKKTKDNYTFLEGASGGAVFMDPKLSSMVNSMPRKNIKLSIHASNAVISAGRTSFELKTLDSLEFPQFMDNIEGPEVKLHSDVLKRMYVKTTFAASTLETRPALTGVQHKVKDKRFSLAATDSYRLATITQELDEEVEEINTVIPAPALSEIQKQLDDSVSQVSIRFSKSSVAYSFDNGTTIISRVIDSPYPDISKLIPDQFTTEIQFRVDEIRELVKRAMLVDQENSVQLLVKAEALQARFISRESEKAGFVEDISPTEGEGKDVKLGLNIRYLLDTLNHHSPNSLIKMQFVSNSRPIIIRLVDGDQDNLDLVLPVKLAGNDNPEDVVIEDFRGDIQIKIEDGE</sequence>
<keyword evidence="5" id="KW-0808">Transferase</keyword>
<dbReference type="EMBL" id="CCDP010000003">
    <property type="protein sequence ID" value="CDQ41939.1"/>
    <property type="molecule type" value="Genomic_DNA"/>
</dbReference>
<keyword evidence="6" id="KW-0548">Nucleotidyltransferase</keyword>
<reference evidence="16 17" key="1">
    <citation type="submission" date="2014-03" db="EMBL/GenBank/DDBJ databases">
        <authorList>
            <person name="Urmite Genomes U."/>
        </authorList>
    </citation>
    <scope>NUCLEOTIDE SEQUENCE [LARGE SCALE GENOMIC DNA]</scope>
    <source>
        <strain evidence="16 17">Vm-5</strain>
    </source>
</reference>
<organism evidence="16 17">
    <name type="scientific">Virgibacillus massiliensis</name>
    <dbReference type="NCBI Taxonomy" id="1462526"/>
    <lineage>
        <taxon>Bacteria</taxon>
        <taxon>Bacillati</taxon>
        <taxon>Bacillota</taxon>
        <taxon>Bacilli</taxon>
        <taxon>Bacillales</taxon>
        <taxon>Bacillaceae</taxon>
        <taxon>Virgibacillus</taxon>
    </lineage>
</organism>
<dbReference type="GO" id="GO:0003887">
    <property type="term" value="F:DNA-directed DNA polymerase activity"/>
    <property type="evidence" value="ECO:0007669"/>
    <property type="project" value="UniProtKB-KW"/>
</dbReference>
<dbReference type="STRING" id="1462526.BN990_04318"/>
<dbReference type="SUPFAM" id="SSF55979">
    <property type="entry name" value="DNA clamp"/>
    <property type="match status" value="3"/>
</dbReference>
<evidence type="ECO:0000256" key="9">
    <source>
        <dbReference type="ARBA" id="ARBA00023125"/>
    </source>
</evidence>
<evidence type="ECO:0000256" key="8">
    <source>
        <dbReference type="ARBA" id="ARBA00022932"/>
    </source>
</evidence>
<dbReference type="Pfam" id="PF02768">
    <property type="entry name" value="DNA_pol3_beta_3"/>
    <property type="match status" value="1"/>
</dbReference>
<dbReference type="CDD" id="cd00140">
    <property type="entry name" value="beta_clamp"/>
    <property type="match status" value="1"/>
</dbReference>
<evidence type="ECO:0000259" key="14">
    <source>
        <dbReference type="Pfam" id="PF02767"/>
    </source>
</evidence>
<dbReference type="GO" id="GO:0008408">
    <property type="term" value="F:3'-5' exonuclease activity"/>
    <property type="evidence" value="ECO:0007669"/>
    <property type="project" value="InterPro"/>
</dbReference>
<dbReference type="Pfam" id="PF02767">
    <property type="entry name" value="DNA_pol3_beta_2"/>
    <property type="match status" value="1"/>
</dbReference>
<feature type="domain" description="DNA polymerase III beta sliding clamp N-terminal" evidence="13">
    <location>
        <begin position="25"/>
        <end position="145"/>
    </location>
</feature>
<dbReference type="NCBIfam" id="TIGR00663">
    <property type="entry name" value="dnan"/>
    <property type="match status" value="1"/>
</dbReference>
<name>A0A024QHH1_9BACI</name>
<evidence type="ECO:0000313" key="17">
    <source>
        <dbReference type="Proteomes" id="UP000028875"/>
    </source>
</evidence>
<dbReference type="GO" id="GO:0003677">
    <property type="term" value="F:DNA binding"/>
    <property type="evidence" value="ECO:0007669"/>
    <property type="project" value="UniProtKB-KW"/>
</dbReference>
<comment type="caution">
    <text evidence="16">The sequence shown here is derived from an EMBL/GenBank/DDBJ whole genome shotgun (WGS) entry which is preliminary data.</text>
</comment>
<evidence type="ECO:0000313" key="16">
    <source>
        <dbReference type="EMBL" id="CDQ41939.1"/>
    </source>
</evidence>
<dbReference type="InterPro" id="IPR022635">
    <property type="entry name" value="DNA_polIII_beta_C"/>
</dbReference>
<evidence type="ECO:0000259" key="15">
    <source>
        <dbReference type="Pfam" id="PF02768"/>
    </source>
</evidence>
<evidence type="ECO:0000256" key="12">
    <source>
        <dbReference type="ARBA" id="ARBA00033276"/>
    </source>
</evidence>
<evidence type="ECO:0000256" key="5">
    <source>
        <dbReference type="ARBA" id="ARBA00022679"/>
    </source>
</evidence>
<dbReference type="SMART" id="SM00480">
    <property type="entry name" value="POL3Bc"/>
    <property type="match status" value="1"/>
</dbReference>
<dbReference type="RefSeq" id="WP_038247017.1">
    <property type="nucleotide sequence ID" value="NZ_BNER01000008.1"/>
</dbReference>
<dbReference type="PANTHER" id="PTHR30478">
    <property type="entry name" value="DNA POLYMERASE III SUBUNIT BETA"/>
    <property type="match status" value="1"/>
</dbReference>